<organism evidence="5 6">
    <name type="scientific">Orbilia ellipsospora</name>
    <dbReference type="NCBI Taxonomy" id="2528407"/>
    <lineage>
        <taxon>Eukaryota</taxon>
        <taxon>Fungi</taxon>
        <taxon>Dikarya</taxon>
        <taxon>Ascomycota</taxon>
        <taxon>Pezizomycotina</taxon>
        <taxon>Orbiliomycetes</taxon>
        <taxon>Orbiliales</taxon>
        <taxon>Orbiliaceae</taxon>
        <taxon>Orbilia</taxon>
    </lineage>
</organism>
<comment type="caution">
    <text evidence="5">The sequence shown here is derived from an EMBL/GenBank/DDBJ whole genome shotgun (WGS) entry which is preliminary data.</text>
</comment>
<evidence type="ECO:0000256" key="1">
    <source>
        <dbReference type="ARBA" id="ARBA00010088"/>
    </source>
</evidence>
<dbReference type="SUPFAM" id="SSF53474">
    <property type="entry name" value="alpha/beta-Hydrolases"/>
    <property type="match status" value="1"/>
</dbReference>
<reference evidence="5 6" key="1">
    <citation type="submission" date="2019-10" db="EMBL/GenBank/DDBJ databases">
        <authorList>
            <person name="Palmer J.M."/>
        </authorList>
    </citation>
    <scope>NUCLEOTIDE SEQUENCE [LARGE SCALE GENOMIC DNA]</scope>
    <source>
        <strain evidence="5 6">TWF694</strain>
    </source>
</reference>
<dbReference type="InterPro" id="IPR000073">
    <property type="entry name" value="AB_hydrolase_1"/>
</dbReference>
<dbReference type="Gene3D" id="3.40.50.1820">
    <property type="entry name" value="alpha/beta hydrolase"/>
    <property type="match status" value="1"/>
</dbReference>
<dbReference type="PANTHER" id="PTHR43248:SF30">
    <property type="entry name" value="AB HYDROLASE-1 DOMAIN-CONTAINING PROTEIN"/>
    <property type="match status" value="1"/>
</dbReference>
<dbReference type="Pfam" id="PF08386">
    <property type="entry name" value="Abhydrolase_4"/>
    <property type="match status" value="1"/>
</dbReference>
<comment type="similarity">
    <text evidence="1">Belongs to the peptidase S33 family.</text>
</comment>
<dbReference type="Pfam" id="PF00561">
    <property type="entry name" value="Abhydrolase_1"/>
    <property type="match status" value="1"/>
</dbReference>
<dbReference type="GO" id="GO:0016787">
    <property type="term" value="F:hydrolase activity"/>
    <property type="evidence" value="ECO:0007669"/>
    <property type="project" value="UniProtKB-KW"/>
</dbReference>
<gene>
    <name evidence="5" type="ORF">TWF694_005094</name>
</gene>
<proteinExistence type="inferred from homology"/>
<dbReference type="AlphaFoldDB" id="A0AAV9WX41"/>
<name>A0AAV9WX41_9PEZI</name>
<evidence type="ECO:0000259" key="3">
    <source>
        <dbReference type="Pfam" id="PF00561"/>
    </source>
</evidence>
<keyword evidence="2" id="KW-0378">Hydrolase</keyword>
<evidence type="ECO:0000256" key="2">
    <source>
        <dbReference type="ARBA" id="ARBA00022801"/>
    </source>
</evidence>
<dbReference type="PANTHER" id="PTHR43248">
    <property type="entry name" value="2-SUCCINYL-6-HYDROXY-2,4-CYCLOHEXADIENE-1-CARBOXYLATE SYNTHASE"/>
    <property type="match status" value="1"/>
</dbReference>
<evidence type="ECO:0000259" key="4">
    <source>
        <dbReference type="Pfam" id="PF08386"/>
    </source>
</evidence>
<evidence type="ECO:0008006" key="7">
    <source>
        <dbReference type="Google" id="ProtNLM"/>
    </source>
</evidence>
<dbReference type="InterPro" id="IPR051601">
    <property type="entry name" value="Serine_prot/Carboxylest_S33"/>
</dbReference>
<dbReference type="Proteomes" id="UP001365542">
    <property type="component" value="Unassembled WGS sequence"/>
</dbReference>
<evidence type="ECO:0000313" key="6">
    <source>
        <dbReference type="Proteomes" id="UP001365542"/>
    </source>
</evidence>
<keyword evidence="6" id="KW-1185">Reference proteome</keyword>
<feature type="domain" description="AB hydrolase-1" evidence="3">
    <location>
        <begin position="34"/>
        <end position="237"/>
    </location>
</feature>
<sequence length="455" mass="48580">MVVPVDYKNPKGEKITLVMARLKSTAKGSAPLGTLLINPGGPGGIATTIIFAAATEPLLSDELTAQYDVVGLDPRGVGASTPVKCDPDVWNKRVSQFPTTEAEFEALIAYNKAVGESCLKLTGNLFNHLSTNDVVEDMEMFRRAINNEAAEGCKNQKLNFVGFSYGTLLGTQYAEQYAENIGRFVLDGAVDHSLPETATLLGEVTTYENTLNQFFQWCDTSSECVLQGQDVAALFDTLVQNASKTPIPAPGCPSTGESACYPVVTGEDIRSNTQNFLVGPNVTIAWPILAEALAEAAKGNATLISIPKATGETFSVYPFVAIGCQDWLHQSTTFAEVQAKMRMAAAFAPHTKGTTQSYWAQVGCLGWPAPLVNPQHALKSKAQKAPPMLIVNALHDPETSYSWAVSLAVQFPKSVLLTRNGAGHTSYAIGGEARALSDKFLITGELPTPGTIVNS</sequence>
<protein>
    <recommendedName>
        <fullName evidence="7">AB hydrolase-1 domain-containing protein</fullName>
    </recommendedName>
</protein>
<dbReference type="EMBL" id="JAVHJO010000016">
    <property type="protein sequence ID" value="KAK6526511.1"/>
    <property type="molecule type" value="Genomic_DNA"/>
</dbReference>
<evidence type="ECO:0000313" key="5">
    <source>
        <dbReference type="EMBL" id="KAK6526511.1"/>
    </source>
</evidence>
<dbReference type="InterPro" id="IPR029058">
    <property type="entry name" value="AB_hydrolase_fold"/>
</dbReference>
<accession>A0AAV9WX41</accession>
<dbReference type="InterPro" id="IPR013595">
    <property type="entry name" value="Pept_S33_TAP-like_C"/>
</dbReference>
<feature type="domain" description="Peptidase S33 tripeptidyl aminopeptidase-like C-terminal" evidence="4">
    <location>
        <begin position="356"/>
        <end position="451"/>
    </location>
</feature>